<evidence type="ECO:0000313" key="3">
    <source>
        <dbReference type="Proteomes" id="UP000050297"/>
    </source>
</evidence>
<comment type="caution">
    <text evidence="2">The sequence shown here is derived from an EMBL/GenBank/DDBJ whole genome shotgun (WGS) entry which is preliminary data.</text>
</comment>
<sequence length="172" mass="19310">MHLEDQIVFSAKSIANYFLELAAASGQSISPMKLQKLVYYAHGWYSGYTDRPLINEPVEAWQYGPVIPSLYHEFKRFGSGDIQCKAFDYDALGVREAATPSDPNVRTFLQNVFNSYGKYSGIRLSEMTHASGTPWDTTWSKCKGMRGVDIPFAEISSYFKEAVRKSQPAAQA</sequence>
<dbReference type="InterPro" id="IPR025272">
    <property type="entry name" value="SocA_Panacea"/>
</dbReference>
<dbReference type="EMBL" id="LJPM01000041">
    <property type="protein sequence ID" value="KPW26555.1"/>
    <property type="molecule type" value="Genomic_DNA"/>
</dbReference>
<evidence type="ECO:0000259" key="1">
    <source>
        <dbReference type="Pfam" id="PF13274"/>
    </source>
</evidence>
<dbReference type="Pfam" id="PF13274">
    <property type="entry name" value="SocA_Panacea"/>
    <property type="match status" value="1"/>
</dbReference>
<reference evidence="2 3" key="1">
    <citation type="submission" date="2015-09" db="EMBL/GenBank/DDBJ databases">
        <title>Genome announcement of multiple Pseudomonas syringae strains.</title>
        <authorList>
            <person name="Thakur S."/>
            <person name="Wang P.W."/>
            <person name="Gong Y."/>
            <person name="Weir B.S."/>
            <person name="Guttman D.S."/>
        </authorList>
    </citation>
    <scope>NUCLEOTIDE SEQUENCE [LARGE SCALE GENOMIC DNA]</scope>
    <source>
        <strain evidence="2 3">ICMP2802</strain>
    </source>
</reference>
<dbReference type="Proteomes" id="UP000050297">
    <property type="component" value="Unassembled WGS sequence"/>
</dbReference>
<name>A0A0P9KC96_PSESX</name>
<dbReference type="PATRIC" id="fig|199198.5.peg.2230"/>
<gene>
    <name evidence="2" type="ORF">ALO91_01575</name>
</gene>
<dbReference type="AlphaFoldDB" id="A0A0P9KC96"/>
<protein>
    <submittedName>
        <fullName evidence="2">Phage-associated protein</fullName>
    </submittedName>
</protein>
<proteinExistence type="predicted"/>
<accession>A0A0P9KC96</accession>
<feature type="domain" description="Antitoxin SocA-like Panacea" evidence="1">
    <location>
        <begin position="34"/>
        <end position="135"/>
    </location>
</feature>
<evidence type="ECO:0000313" key="2">
    <source>
        <dbReference type="EMBL" id="KPW26555.1"/>
    </source>
</evidence>
<organism evidence="2 3">
    <name type="scientific">Pseudomonas syringae pv. aceris</name>
    <dbReference type="NCBI Taxonomy" id="199198"/>
    <lineage>
        <taxon>Bacteria</taxon>
        <taxon>Pseudomonadati</taxon>
        <taxon>Pseudomonadota</taxon>
        <taxon>Gammaproteobacteria</taxon>
        <taxon>Pseudomonadales</taxon>
        <taxon>Pseudomonadaceae</taxon>
        <taxon>Pseudomonas</taxon>
        <taxon>Pseudomonas syringae</taxon>
    </lineage>
</organism>